<proteinExistence type="predicted"/>
<name>A0ACA9SUG6_9GLOM</name>
<evidence type="ECO:0000313" key="1">
    <source>
        <dbReference type="EMBL" id="CAG8848817.1"/>
    </source>
</evidence>
<feature type="non-terminal residue" evidence="1">
    <location>
        <position position="1"/>
    </location>
</feature>
<gene>
    <name evidence="1" type="ORF">RPERSI_LOCUS35305</name>
</gene>
<evidence type="ECO:0000313" key="2">
    <source>
        <dbReference type="Proteomes" id="UP000789920"/>
    </source>
</evidence>
<dbReference type="Proteomes" id="UP000789920">
    <property type="component" value="Unassembled WGS sequence"/>
</dbReference>
<sequence length="64" mass="7378">RVAEKGFIVIDYPSEIYEISDTHECIDGNQLLYLIINIDTRQKPDSTNLKLPSLNSEKITRQDL</sequence>
<reference evidence="1" key="1">
    <citation type="submission" date="2021-06" db="EMBL/GenBank/DDBJ databases">
        <authorList>
            <person name="Kallberg Y."/>
            <person name="Tangrot J."/>
            <person name="Rosling A."/>
        </authorList>
    </citation>
    <scope>NUCLEOTIDE SEQUENCE</scope>
    <source>
        <strain evidence="1">MA461A</strain>
    </source>
</reference>
<dbReference type="EMBL" id="CAJVQC010162525">
    <property type="protein sequence ID" value="CAG8848817.1"/>
    <property type="molecule type" value="Genomic_DNA"/>
</dbReference>
<feature type="non-terminal residue" evidence="1">
    <location>
        <position position="64"/>
    </location>
</feature>
<comment type="caution">
    <text evidence="1">The sequence shown here is derived from an EMBL/GenBank/DDBJ whole genome shotgun (WGS) entry which is preliminary data.</text>
</comment>
<keyword evidence="2" id="KW-1185">Reference proteome</keyword>
<accession>A0ACA9SUG6</accession>
<protein>
    <submittedName>
        <fullName evidence="1">442_t:CDS:1</fullName>
    </submittedName>
</protein>
<organism evidence="1 2">
    <name type="scientific">Racocetra persica</name>
    <dbReference type="NCBI Taxonomy" id="160502"/>
    <lineage>
        <taxon>Eukaryota</taxon>
        <taxon>Fungi</taxon>
        <taxon>Fungi incertae sedis</taxon>
        <taxon>Mucoromycota</taxon>
        <taxon>Glomeromycotina</taxon>
        <taxon>Glomeromycetes</taxon>
        <taxon>Diversisporales</taxon>
        <taxon>Gigasporaceae</taxon>
        <taxon>Racocetra</taxon>
    </lineage>
</organism>